<evidence type="ECO:0000313" key="7">
    <source>
        <dbReference type="EMBL" id="HBU50911.1"/>
    </source>
</evidence>
<evidence type="ECO:0000313" key="10">
    <source>
        <dbReference type="Proteomes" id="UP000264779"/>
    </source>
</evidence>
<dbReference type="InterPro" id="IPR036390">
    <property type="entry name" value="WH_DNA-bd_sf"/>
</dbReference>
<dbReference type="GeneID" id="78256792"/>
<dbReference type="Gene3D" id="3.40.1410.10">
    <property type="entry name" value="Chorismate lyase-like"/>
    <property type="match status" value="1"/>
</dbReference>
<dbReference type="SUPFAM" id="SSF64288">
    <property type="entry name" value="Chorismate lyase-like"/>
    <property type="match status" value="1"/>
</dbReference>
<sequence>MSSSQFDHKLGGPSLAFQPLYQQVAEYIKQLIVERRWQPGEMLPSEFKLADEFNVSQGTVRKALTLLTDTKIVNRRQGVGTFVSEHTAQDALFRFFPLQADGKGADLPKAELLNKALAEPSEAVQRALSLSPKDKVVKLNRRRILDNEFCMLEAVYLPAKLFADIEKREDIPHTLYHFYQTDYNQTVFKTRDSIKAVLASKSDAKSLNIEKGTPLLLVTRVTESIDGTLIEYRESKCRTDHYHYQVELD</sequence>
<name>A0A075PAS2_9ALTE</name>
<dbReference type="Gene3D" id="1.10.10.10">
    <property type="entry name" value="Winged helix-like DNA-binding domain superfamily/Winged helix DNA-binding domain"/>
    <property type="match status" value="1"/>
</dbReference>
<evidence type="ECO:0000313" key="9">
    <source>
        <dbReference type="Proteomes" id="UP000263517"/>
    </source>
</evidence>
<dbReference type="InterPro" id="IPR036388">
    <property type="entry name" value="WH-like_DNA-bd_sf"/>
</dbReference>
<keyword evidence="3" id="KW-0804">Transcription</keyword>
<reference evidence="5 8" key="1">
    <citation type="submission" date="2014-06" db="EMBL/GenBank/DDBJ databases">
        <title>Genomes of Alteromonas australica, a world apart.</title>
        <authorList>
            <person name="Gonzaga A."/>
            <person name="Lopez-Perez M."/>
            <person name="Rodriguez-Valera F."/>
        </authorList>
    </citation>
    <scope>NUCLEOTIDE SEQUENCE [LARGE SCALE GENOMIC DNA]</scope>
    <source>
        <strain evidence="5 8">H 17</strain>
    </source>
</reference>
<dbReference type="Proteomes" id="UP000263517">
    <property type="component" value="Unassembled WGS sequence"/>
</dbReference>
<dbReference type="KEGG" id="aal:EP13_18105"/>
<dbReference type="GO" id="GO:0045892">
    <property type="term" value="P:negative regulation of DNA-templated transcription"/>
    <property type="evidence" value="ECO:0007669"/>
    <property type="project" value="TreeGrafter"/>
</dbReference>
<dbReference type="RefSeq" id="WP_044058432.1">
    <property type="nucleotide sequence ID" value="NZ_CALBIY010000076.1"/>
</dbReference>
<accession>A0A075PAS2</accession>
<dbReference type="eggNOG" id="COG2188">
    <property type="taxonomic scope" value="Bacteria"/>
</dbReference>
<evidence type="ECO:0000256" key="1">
    <source>
        <dbReference type="ARBA" id="ARBA00023015"/>
    </source>
</evidence>
<dbReference type="EMBL" id="DONK01000098">
    <property type="protein sequence ID" value="HBU50911.1"/>
    <property type="molecule type" value="Genomic_DNA"/>
</dbReference>
<dbReference type="GO" id="GO:0003677">
    <property type="term" value="F:DNA binding"/>
    <property type="evidence" value="ECO:0007669"/>
    <property type="project" value="UniProtKB-KW"/>
</dbReference>
<gene>
    <name evidence="6" type="ORF">DCW74_14060</name>
    <name evidence="7" type="ORF">DEB45_06610</name>
    <name evidence="5" type="ORF">EP13_18105</name>
</gene>
<dbReference type="GO" id="GO:0003700">
    <property type="term" value="F:DNA-binding transcription factor activity"/>
    <property type="evidence" value="ECO:0007669"/>
    <property type="project" value="InterPro"/>
</dbReference>
<dbReference type="PROSITE" id="PS50949">
    <property type="entry name" value="HTH_GNTR"/>
    <property type="match status" value="1"/>
</dbReference>
<protein>
    <submittedName>
        <fullName evidence="5">GntR family transcriptional regulator</fullName>
    </submittedName>
</protein>
<organism evidence="5 8">
    <name type="scientific">Alteromonas australica</name>
    <dbReference type="NCBI Taxonomy" id="589873"/>
    <lineage>
        <taxon>Bacteria</taxon>
        <taxon>Pseudomonadati</taxon>
        <taxon>Pseudomonadota</taxon>
        <taxon>Gammaproteobacteria</taxon>
        <taxon>Alteromonadales</taxon>
        <taxon>Alteromonadaceae</taxon>
        <taxon>Alteromonas/Salinimonas group</taxon>
        <taxon>Alteromonas</taxon>
    </lineage>
</organism>
<dbReference type="Pfam" id="PF07702">
    <property type="entry name" value="UTRA"/>
    <property type="match status" value="1"/>
</dbReference>
<dbReference type="Proteomes" id="UP000264779">
    <property type="component" value="Unassembled WGS sequence"/>
</dbReference>
<dbReference type="InterPro" id="IPR028978">
    <property type="entry name" value="Chorismate_lyase_/UTRA_dom_sf"/>
</dbReference>
<evidence type="ECO:0000313" key="6">
    <source>
        <dbReference type="EMBL" id="HAW76843.1"/>
    </source>
</evidence>
<dbReference type="Proteomes" id="UP000056090">
    <property type="component" value="Chromosome"/>
</dbReference>
<dbReference type="SUPFAM" id="SSF46785">
    <property type="entry name" value="Winged helix' DNA-binding domain"/>
    <property type="match status" value="1"/>
</dbReference>
<evidence type="ECO:0000256" key="3">
    <source>
        <dbReference type="ARBA" id="ARBA00023163"/>
    </source>
</evidence>
<dbReference type="InterPro" id="IPR050679">
    <property type="entry name" value="Bact_HTH_transcr_reg"/>
</dbReference>
<proteinExistence type="predicted"/>
<keyword evidence="8" id="KW-1185">Reference proteome</keyword>
<feature type="domain" description="HTH gntR-type" evidence="4">
    <location>
        <begin position="18"/>
        <end position="86"/>
    </location>
</feature>
<evidence type="ECO:0000259" key="4">
    <source>
        <dbReference type="PROSITE" id="PS50949"/>
    </source>
</evidence>
<dbReference type="SMART" id="SM00345">
    <property type="entry name" value="HTH_GNTR"/>
    <property type="match status" value="1"/>
</dbReference>
<evidence type="ECO:0000256" key="2">
    <source>
        <dbReference type="ARBA" id="ARBA00023125"/>
    </source>
</evidence>
<dbReference type="CDD" id="cd07377">
    <property type="entry name" value="WHTH_GntR"/>
    <property type="match status" value="1"/>
</dbReference>
<dbReference type="InterPro" id="IPR011663">
    <property type="entry name" value="UTRA"/>
</dbReference>
<dbReference type="AlphaFoldDB" id="A0A075PAS2"/>
<dbReference type="EMBL" id="DNAN01000498">
    <property type="protein sequence ID" value="HAW76843.1"/>
    <property type="molecule type" value="Genomic_DNA"/>
</dbReference>
<keyword evidence="2" id="KW-0238">DNA-binding</keyword>
<evidence type="ECO:0000313" key="8">
    <source>
        <dbReference type="Proteomes" id="UP000056090"/>
    </source>
</evidence>
<dbReference type="EMBL" id="CP008849">
    <property type="protein sequence ID" value="AIG00438.1"/>
    <property type="molecule type" value="Genomic_DNA"/>
</dbReference>
<dbReference type="Pfam" id="PF00392">
    <property type="entry name" value="GntR"/>
    <property type="match status" value="1"/>
</dbReference>
<dbReference type="PANTHER" id="PTHR44846">
    <property type="entry name" value="MANNOSYL-D-GLYCERATE TRANSPORT/METABOLISM SYSTEM REPRESSOR MNGR-RELATED"/>
    <property type="match status" value="1"/>
</dbReference>
<evidence type="ECO:0000313" key="5">
    <source>
        <dbReference type="EMBL" id="AIG00438.1"/>
    </source>
</evidence>
<keyword evidence="1" id="KW-0805">Transcription regulation</keyword>
<reference evidence="9 10" key="2">
    <citation type="journal article" date="2018" name="Nat. Biotechnol.">
        <title>A standardized bacterial taxonomy based on genome phylogeny substantially revises the tree of life.</title>
        <authorList>
            <person name="Parks D.H."/>
            <person name="Chuvochina M."/>
            <person name="Waite D.W."/>
            <person name="Rinke C."/>
            <person name="Skarshewski A."/>
            <person name="Chaumeil P.A."/>
            <person name="Hugenholtz P."/>
        </authorList>
    </citation>
    <scope>NUCLEOTIDE SEQUENCE [LARGE SCALE GENOMIC DNA]</scope>
    <source>
        <strain evidence="7">UBA11621</strain>
        <strain evidence="6">UBA11978</strain>
    </source>
</reference>
<dbReference type="PANTHER" id="PTHR44846:SF1">
    <property type="entry name" value="MANNOSYL-D-GLYCERATE TRANSPORT_METABOLISM SYSTEM REPRESSOR MNGR-RELATED"/>
    <property type="match status" value="1"/>
</dbReference>
<dbReference type="SMART" id="SM00866">
    <property type="entry name" value="UTRA"/>
    <property type="match status" value="1"/>
</dbReference>
<dbReference type="InterPro" id="IPR000524">
    <property type="entry name" value="Tscrpt_reg_HTH_GntR"/>
</dbReference>